<organism evidence="1 2">
    <name type="scientific">Aristolochia fimbriata</name>
    <name type="common">White veined hardy Dutchman's pipe vine</name>
    <dbReference type="NCBI Taxonomy" id="158543"/>
    <lineage>
        <taxon>Eukaryota</taxon>
        <taxon>Viridiplantae</taxon>
        <taxon>Streptophyta</taxon>
        <taxon>Embryophyta</taxon>
        <taxon>Tracheophyta</taxon>
        <taxon>Spermatophyta</taxon>
        <taxon>Magnoliopsida</taxon>
        <taxon>Magnoliidae</taxon>
        <taxon>Piperales</taxon>
        <taxon>Aristolochiaceae</taxon>
        <taxon>Aristolochia</taxon>
    </lineage>
</organism>
<dbReference type="InterPro" id="IPR029063">
    <property type="entry name" value="SAM-dependent_MTases_sf"/>
</dbReference>
<dbReference type="PANTHER" id="PTHR23108:SF3">
    <property type="entry name" value="METHYLTRANSFERASE FAMILY PROTEIN"/>
    <property type="match status" value="1"/>
</dbReference>
<comment type="caution">
    <text evidence="1">The sequence shown here is derived from an EMBL/GenBank/DDBJ whole genome shotgun (WGS) entry which is preliminary data.</text>
</comment>
<dbReference type="GO" id="GO:0008276">
    <property type="term" value="F:protein methyltransferase activity"/>
    <property type="evidence" value="ECO:0007669"/>
    <property type="project" value="InterPro"/>
</dbReference>
<dbReference type="Proteomes" id="UP000825729">
    <property type="component" value="Unassembled WGS sequence"/>
</dbReference>
<dbReference type="GO" id="GO:0005634">
    <property type="term" value="C:nucleus"/>
    <property type="evidence" value="ECO:0007669"/>
    <property type="project" value="TreeGrafter"/>
</dbReference>
<dbReference type="EMBL" id="JAINDJ010000003">
    <property type="protein sequence ID" value="KAG9454883.1"/>
    <property type="molecule type" value="Genomic_DNA"/>
</dbReference>
<dbReference type="InterPro" id="IPR038899">
    <property type="entry name" value="METTL22"/>
</dbReference>
<gene>
    <name evidence="1" type="ORF">H6P81_007787</name>
</gene>
<dbReference type="Gene3D" id="3.40.50.150">
    <property type="entry name" value="Vaccinia Virus protein VP39"/>
    <property type="match status" value="1"/>
</dbReference>
<name>A0AAV7F1G2_ARIFI</name>
<dbReference type="PANTHER" id="PTHR23108">
    <property type="entry name" value="METHYLTRANSFERASE-RELATED"/>
    <property type="match status" value="1"/>
</dbReference>
<sequence>MEGQEDEIICLDESFFINDNYQLTTFSFGSLELQLFCLQSASTDYDLTGQLVWPGAELLNNYISGNTHVLQGCSVIELGSGVGVTGILCSKFCREVLMTDHNNEVLKILRKNIELHSSSETSSSAIVAAENFQHSNIPPLFDTVKQLLQVGGSGCRFLLSYVSRAKIMDVMVIDEAVKHGMKVSEVKGTRSEVGNLQAGGCLLCDPPQYPQDCNSSQEGPHNVVSVDPCITNLVKTILKS</sequence>
<reference evidence="1 2" key="1">
    <citation type="submission" date="2021-07" db="EMBL/GenBank/DDBJ databases">
        <title>The Aristolochia fimbriata genome: insights into angiosperm evolution, floral development and chemical biosynthesis.</title>
        <authorList>
            <person name="Jiao Y."/>
        </authorList>
    </citation>
    <scope>NUCLEOTIDE SEQUENCE [LARGE SCALE GENOMIC DNA]</scope>
    <source>
        <strain evidence="1">IBCAS-2021</strain>
        <tissue evidence="1">Leaf</tissue>
    </source>
</reference>
<accession>A0AAV7F1G2</accession>
<dbReference type="SUPFAM" id="SSF53335">
    <property type="entry name" value="S-adenosyl-L-methionine-dependent methyltransferases"/>
    <property type="match status" value="1"/>
</dbReference>
<protein>
    <submittedName>
        <fullName evidence="1">Uncharacterized protein</fullName>
    </submittedName>
</protein>
<evidence type="ECO:0000313" key="1">
    <source>
        <dbReference type="EMBL" id="KAG9454883.1"/>
    </source>
</evidence>
<keyword evidence="2" id="KW-1185">Reference proteome</keyword>
<evidence type="ECO:0000313" key="2">
    <source>
        <dbReference type="Proteomes" id="UP000825729"/>
    </source>
</evidence>
<dbReference type="AlphaFoldDB" id="A0AAV7F1G2"/>
<dbReference type="Pfam" id="PF10294">
    <property type="entry name" value="Methyltransf_16"/>
    <property type="match status" value="1"/>
</dbReference>
<dbReference type="InterPro" id="IPR019410">
    <property type="entry name" value="Methyltransf_16"/>
</dbReference>
<proteinExistence type="predicted"/>